<protein>
    <submittedName>
        <fullName evidence="1">Uncharacterized protein</fullName>
    </submittedName>
</protein>
<accession>A0A2R5EST2</accession>
<dbReference type="Proteomes" id="UP000245202">
    <property type="component" value="Unassembled WGS sequence"/>
</dbReference>
<keyword evidence="2" id="KW-1185">Reference proteome</keyword>
<dbReference type="EMBL" id="BDQX01000262">
    <property type="protein sequence ID" value="GBG09752.1"/>
    <property type="molecule type" value="Genomic_DNA"/>
</dbReference>
<dbReference type="AlphaFoldDB" id="A0A2R5EST2"/>
<evidence type="ECO:0000313" key="1">
    <source>
        <dbReference type="EMBL" id="GBG09752.1"/>
    </source>
</evidence>
<comment type="caution">
    <text evidence="1">The sequence shown here is derived from an EMBL/GenBank/DDBJ whole genome shotgun (WGS) entry which is preliminary data.</text>
</comment>
<name>A0A2R5EST2_9BACL</name>
<proteinExistence type="predicted"/>
<feature type="non-terminal residue" evidence="1">
    <location>
        <position position="1"/>
    </location>
</feature>
<gene>
    <name evidence="1" type="ORF">PAT3040_04413</name>
</gene>
<organism evidence="1 2">
    <name type="scientific">Paenibacillus agaridevorans</name>
    <dbReference type="NCBI Taxonomy" id="171404"/>
    <lineage>
        <taxon>Bacteria</taxon>
        <taxon>Bacillati</taxon>
        <taxon>Bacillota</taxon>
        <taxon>Bacilli</taxon>
        <taxon>Bacillales</taxon>
        <taxon>Paenibacillaceae</taxon>
        <taxon>Paenibacillus</taxon>
    </lineage>
</organism>
<sequence>WAGPAVIWSEDKEFAALYL</sequence>
<reference evidence="1 2" key="1">
    <citation type="submission" date="2017-08" db="EMBL/GenBank/DDBJ databases">
        <title>Substantial Increase in Enzyme Production by Combined Drug-Resistance Mutations in Paenibacillus agaridevorans.</title>
        <authorList>
            <person name="Tanaka Y."/>
            <person name="Funane K."/>
            <person name="Hosaka T."/>
            <person name="Shiwa Y."/>
            <person name="Fujita N."/>
            <person name="Miyazaki T."/>
            <person name="Yoshikawa H."/>
            <person name="Murakami K."/>
            <person name="Kasahara K."/>
            <person name="Inaoka T."/>
            <person name="Hiraga Y."/>
            <person name="Ochi K."/>
        </authorList>
    </citation>
    <scope>NUCLEOTIDE SEQUENCE [LARGE SCALE GENOMIC DNA]</scope>
    <source>
        <strain evidence="1 2">T-3040</strain>
    </source>
</reference>
<evidence type="ECO:0000313" key="2">
    <source>
        <dbReference type="Proteomes" id="UP000245202"/>
    </source>
</evidence>